<dbReference type="EMBL" id="JBHSQO010000036">
    <property type="protein sequence ID" value="MFC6092988.1"/>
    <property type="molecule type" value="Genomic_DNA"/>
</dbReference>
<dbReference type="InterPro" id="IPR006162">
    <property type="entry name" value="Ppantetheine_attach_site"/>
</dbReference>
<dbReference type="Proteomes" id="UP001596220">
    <property type="component" value="Unassembled WGS sequence"/>
</dbReference>
<sequence>MAATDDDILEAIRAEATAMAPHLDPARLRPEAHITEVGIDSVQMLELVARLEERFDLTMSDDELSGVESVADLTRLVVRAQAEVP</sequence>
<dbReference type="Pfam" id="PF00550">
    <property type="entry name" value="PP-binding"/>
    <property type="match status" value="1"/>
</dbReference>
<evidence type="ECO:0000313" key="4">
    <source>
        <dbReference type="EMBL" id="MFC6092988.1"/>
    </source>
</evidence>
<organism evidence="4 5">
    <name type="scientific">Saccharothrix lopnurensis</name>
    <dbReference type="NCBI Taxonomy" id="1670621"/>
    <lineage>
        <taxon>Bacteria</taxon>
        <taxon>Bacillati</taxon>
        <taxon>Actinomycetota</taxon>
        <taxon>Actinomycetes</taxon>
        <taxon>Pseudonocardiales</taxon>
        <taxon>Pseudonocardiaceae</taxon>
        <taxon>Saccharothrix</taxon>
    </lineage>
</organism>
<keyword evidence="1" id="KW-0596">Phosphopantetheine</keyword>
<protein>
    <submittedName>
        <fullName evidence="4">Acyl carrier protein</fullName>
    </submittedName>
</protein>
<dbReference type="Gene3D" id="1.10.1200.10">
    <property type="entry name" value="ACP-like"/>
    <property type="match status" value="1"/>
</dbReference>
<dbReference type="InterPro" id="IPR009081">
    <property type="entry name" value="PP-bd_ACP"/>
</dbReference>
<dbReference type="SMART" id="SM00823">
    <property type="entry name" value="PKS_PP"/>
    <property type="match status" value="1"/>
</dbReference>
<dbReference type="RefSeq" id="WP_380639735.1">
    <property type="nucleotide sequence ID" value="NZ_JBHSQO010000036.1"/>
</dbReference>
<name>A0ABW1PD61_9PSEU</name>
<proteinExistence type="predicted"/>
<dbReference type="InterPro" id="IPR036736">
    <property type="entry name" value="ACP-like_sf"/>
</dbReference>
<dbReference type="SUPFAM" id="SSF47336">
    <property type="entry name" value="ACP-like"/>
    <property type="match status" value="1"/>
</dbReference>
<dbReference type="PROSITE" id="PS50075">
    <property type="entry name" value="CARRIER"/>
    <property type="match status" value="1"/>
</dbReference>
<gene>
    <name evidence="4" type="ORF">ACFP3R_27265</name>
</gene>
<keyword evidence="2" id="KW-0597">Phosphoprotein</keyword>
<comment type="caution">
    <text evidence="4">The sequence shown here is derived from an EMBL/GenBank/DDBJ whole genome shotgun (WGS) entry which is preliminary data.</text>
</comment>
<dbReference type="InterPro" id="IPR020806">
    <property type="entry name" value="PKS_PP-bd"/>
</dbReference>
<evidence type="ECO:0000259" key="3">
    <source>
        <dbReference type="PROSITE" id="PS50075"/>
    </source>
</evidence>
<evidence type="ECO:0000256" key="2">
    <source>
        <dbReference type="ARBA" id="ARBA00022553"/>
    </source>
</evidence>
<accession>A0ABW1PD61</accession>
<evidence type="ECO:0000256" key="1">
    <source>
        <dbReference type="ARBA" id="ARBA00022450"/>
    </source>
</evidence>
<evidence type="ECO:0000313" key="5">
    <source>
        <dbReference type="Proteomes" id="UP001596220"/>
    </source>
</evidence>
<feature type="domain" description="Carrier" evidence="3">
    <location>
        <begin position="3"/>
        <end position="81"/>
    </location>
</feature>
<dbReference type="PROSITE" id="PS00012">
    <property type="entry name" value="PHOSPHOPANTETHEINE"/>
    <property type="match status" value="1"/>
</dbReference>
<reference evidence="5" key="1">
    <citation type="journal article" date="2019" name="Int. J. Syst. Evol. Microbiol.">
        <title>The Global Catalogue of Microorganisms (GCM) 10K type strain sequencing project: providing services to taxonomists for standard genome sequencing and annotation.</title>
        <authorList>
            <consortium name="The Broad Institute Genomics Platform"/>
            <consortium name="The Broad Institute Genome Sequencing Center for Infectious Disease"/>
            <person name="Wu L."/>
            <person name="Ma J."/>
        </authorList>
    </citation>
    <scope>NUCLEOTIDE SEQUENCE [LARGE SCALE GENOMIC DNA]</scope>
    <source>
        <strain evidence="5">CGMCC 4.7246</strain>
    </source>
</reference>
<keyword evidence="5" id="KW-1185">Reference proteome</keyword>